<dbReference type="InterPro" id="IPR025587">
    <property type="entry name" value="DUF4351"/>
</dbReference>
<reference evidence="2 3" key="1">
    <citation type="journal article" date="2015" name="Genome Announc.">
        <title>Draft Genome Sequence of Cyanobacterium Hassallia byssoidea Strain VB512170, Isolated from Monuments in India.</title>
        <authorList>
            <person name="Singh D."/>
            <person name="Chandrababunaidu M.M."/>
            <person name="Panda A."/>
            <person name="Sen D."/>
            <person name="Bhattacharyya S."/>
            <person name="Adhikary S.P."/>
            <person name="Tripathy S."/>
        </authorList>
    </citation>
    <scope>NUCLEOTIDE SEQUENCE [LARGE SCALE GENOMIC DNA]</scope>
    <source>
        <strain evidence="2 3">VB512170</strain>
    </source>
</reference>
<protein>
    <submittedName>
        <fullName evidence="2">DUF4351 domain-containing protein</fullName>
    </submittedName>
</protein>
<dbReference type="AlphaFoldDB" id="A0A846HFB3"/>
<dbReference type="EMBL" id="JTCM02000060">
    <property type="protein sequence ID" value="NEU75141.1"/>
    <property type="molecule type" value="Genomic_DNA"/>
</dbReference>
<name>A0A846HFB3_9CYAN</name>
<dbReference type="PANTHER" id="PTHR35586">
    <property type="entry name" value="SLL1691 PROTEIN"/>
    <property type="match status" value="1"/>
</dbReference>
<dbReference type="PANTHER" id="PTHR35586:SF1">
    <property type="entry name" value="SLL1691 PROTEIN"/>
    <property type="match status" value="1"/>
</dbReference>
<organism evidence="2 3">
    <name type="scientific">Hassallia byssoidea VB512170</name>
    <dbReference type="NCBI Taxonomy" id="1304833"/>
    <lineage>
        <taxon>Bacteria</taxon>
        <taxon>Bacillati</taxon>
        <taxon>Cyanobacteriota</taxon>
        <taxon>Cyanophyceae</taxon>
        <taxon>Nostocales</taxon>
        <taxon>Tolypothrichaceae</taxon>
        <taxon>Hassallia</taxon>
    </lineage>
</organism>
<dbReference type="Proteomes" id="UP000031549">
    <property type="component" value="Unassembled WGS sequence"/>
</dbReference>
<evidence type="ECO:0000313" key="2">
    <source>
        <dbReference type="EMBL" id="NEU75141.1"/>
    </source>
</evidence>
<feature type="domain" description="DUF4351" evidence="1">
    <location>
        <begin position="1"/>
        <end position="49"/>
    </location>
</feature>
<accession>A0A846HFB3</accession>
<dbReference type="Pfam" id="PF14261">
    <property type="entry name" value="DUF4351"/>
    <property type="match status" value="1"/>
</dbReference>
<comment type="caution">
    <text evidence="2">The sequence shown here is derived from an EMBL/GenBank/DDBJ whole genome shotgun (WGS) entry which is preliminary data.</text>
</comment>
<sequence length="55" mass="6196">MIMRPLTRLFGTLDADLQARIRSSSTDRLEDLSEALLDFSSVGDLVTWLVEQQGK</sequence>
<evidence type="ECO:0000259" key="1">
    <source>
        <dbReference type="Pfam" id="PF14261"/>
    </source>
</evidence>
<keyword evidence="3" id="KW-1185">Reference proteome</keyword>
<evidence type="ECO:0000313" key="3">
    <source>
        <dbReference type="Proteomes" id="UP000031549"/>
    </source>
</evidence>
<gene>
    <name evidence="2" type="ORF">PI95_021915</name>
</gene>
<proteinExistence type="predicted"/>